<dbReference type="GO" id="GO:0005829">
    <property type="term" value="C:cytosol"/>
    <property type="evidence" value="ECO:0007669"/>
    <property type="project" value="TreeGrafter"/>
</dbReference>
<dbReference type="InterPro" id="IPR012349">
    <property type="entry name" value="Split_barrel_FMN-bd"/>
</dbReference>
<dbReference type="InterPro" id="IPR011576">
    <property type="entry name" value="Pyridox_Oxase_N"/>
</dbReference>
<evidence type="ECO:0000313" key="4">
    <source>
        <dbReference type="Proteomes" id="UP000199058"/>
    </source>
</evidence>
<accession>A0A1I1EV86</accession>
<evidence type="ECO:0000259" key="2">
    <source>
        <dbReference type="Pfam" id="PF01243"/>
    </source>
</evidence>
<dbReference type="PIRSF" id="PIRSF004633">
    <property type="entry name" value="UCP_PLP_oxd"/>
    <property type="match status" value="1"/>
</dbReference>
<dbReference type="PANTHER" id="PTHR35176">
    <property type="entry name" value="HEME OXYGENASE HI_0854-RELATED"/>
    <property type="match status" value="1"/>
</dbReference>
<gene>
    <name evidence="3" type="ORF">SAMN05660443_0851</name>
</gene>
<name>A0A1I1EV86_9GAMM</name>
<dbReference type="AlphaFoldDB" id="A0A1I1EV86"/>
<dbReference type="STRING" id="1122252.SAMN05660443_0851"/>
<reference evidence="3 4" key="1">
    <citation type="submission" date="2016-10" db="EMBL/GenBank/DDBJ databases">
        <authorList>
            <person name="de Groot N.N."/>
        </authorList>
    </citation>
    <scope>NUCLEOTIDE SEQUENCE [LARGE SCALE GENOMIC DNA]</scope>
    <source>
        <strain evidence="3 4">DSM 18438</strain>
    </source>
</reference>
<dbReference type="GO" id="GO:0016627">
    <property type="term" value="F:oxidoreductase activity, acting on the CH-CH group of donors"/>
    <property type="evidence" value="ECO:0007669"/>
    <property type="project" value="TreeGrafter"/>
</dbReference>
<dbReference type="Pfam" id="PF01243">
    <property type="entry name" value="PNPOx_N"/>
    <property type="match status" value="1"/>
</dbReference>
<evidence type="ECO:0000313" key="3">
    <source>
        <dbReference type="EMBL" id="SFB90592.1"/>
    </source>
</evidence>
<protein>
    <recommendedName>
        <fullName evidence="2">Pyridoxamine 5'-phosphate oxidase N-terminal domain-containing protein</fullName>
    </recommendedName>
</protein>
<dbReference type="Proteomes" id="UP000199058">
    <property type="component" value="Unassembled WGS sequence"/>
</dbReference>
<keyword evidence="1" id="KW-0560">Oxidoreductase</keyword>
<dbReference type="PANTHER" id="PTHR35176:SF6">
    <property type="entry name" value="HEME OXYGENASE HI_0854-RELATED"/>
    <property type="match status" value="1"/>
</dbReference>
<keyword evidence="4" id="KW-1185">Reference proteome</keyword>
<dbReference type="InterPro" id="IPR014419">
    <property type="entry name" value="HutZ"/>
</dbReference>
<dbReference type="SUPFAM" id="SSF50475">
    <property type="entry name" value="FMN-binding split barrel"/>
    <property type="match status" value="1"/>
</dbReference>
<evidence type="ECO:0000256" key="1">
    <source>
        <dbReference type="ARBA" id="ARBA00023002"/>
    </source>
</evidence>
<proteinExistence type="predicted"/>
<feature type="domain" description="Pyridoxamine 5'-phosphate oxidase N-terminal" evidence="2">
    <location>
        <begin position="13"/>
        <end position="140"/>
    </location>
</feature>
<dbReference type="InterPro" id="IPR052019">
    <property type="entry name" value="F420H2_bilvrd_red/Heme_oxyg"/>
</dbReference>
<organism evidence="3 4">
    <name type="scientific">Marinospirillum celere</name>
    <dbReference type="NCBI Taxonomy" id="1122252"/>
    <lineage>
        <taxon>Bacteria</taxon>
        <taxon>Pseudomonadati</taxon>
        <taxon>Pseudomonadota</taxon>
        <taxon>Gammaproteobacteria</taxon>
        <taxon>Oceanospirillales</taxon>
        <taxon>Oceanospirillaceae</taxon>
        <taxon>Marinospirillum</taxon>
    </lineage>
</organism>
<dbReference type="GO" id="GO:0070967">
    <property type="term" value="F:coenzyme F420 binding"/>
    <property type="evidence" value="ECO:0007669"/>
    <property type="project" value="TreeGrafter"/>
</dbReference>
<dbReference type="RefSeq" id="WP_091959582.1">
    <property type="nucleotide sequence ID" value="NZ_FOLH01000001.1"/>
</dbReference>
<dbReference type="OrthoDB" id="5345368at2"/>
<sequence>MTQQPDLETVKADYLAFIQAGRACMLATTSPEGLPEASYAPCFYHQGSFYIFVSELASHTRNLLQNPHASLLLTESQPRNLFACKRATLQVLTQPLDRNSTLTEDILNQMQEHLGDTLALLKQLQDFHLIQLQPQKASYVTGFGKAFELQGQDLKEIAHIRPG</sequence>
<dbReference type="Gene3D" id="2.30.110.10">
    <property type="entry name" value="Electron Transport, Fmn-binding Protein, Chain A"/>
    <property type="match status" value="1"/>
</dbReference>
<dbReference type="EMBL" id="FOLH01000001">
    <property type="protein sequence ID" value="SFB90592.1"/>
    <property type="molecule type" value="Genomic_DNA"/>
</dbReference>